<reference evidence="1 2" key="1">
    <citation type="submission" date="2020-05" db="EMBL/GenBank/DDBJ databases">
        <title>Actinomadura verrucosospora NRRL-B18236 (PFL_A860) Genome sequencing and assembly.</title>
        <authorList>
            <person name="Samborskyy M."/>
        </authorList>
    </citation>
    <scope>NUCLEOTIDE SEQUENCE [LARGE SCALE GENOMIC DNA]</scope>
    <source>
        <strain evidence="1 2">NRRL:B18236</strain>
    </source>
</reference>
<accession>A0A7D3ZI07</accession>
<name>A0A7D3ZI07_ACTVE</name>
<dbReference type="EMBL" id="CP053892">
    <property type="protein sequence ID" value="QKG20061.1"/>
    <property type="molecule type" value="Genomic_DNA"/>
</dbReference>
<gene>
    <name evidence="1" type="ORF">ACTIVE_1697</name>
</gene>
<proteinExistence type="predicted"/>
<organism evidence="1 2">
    <name type="scientific">Actinomadura verrucosospora</name>
    <dbReference type="NCBI Taxonomy" id="46165"/>
    <lineage>
        <taxon>Bacteria</taxon>
        <taxon>Bacillati</taxon>
        <taxon>Actinomycetota</taxon>
        <taxon>Actinomycetes</taxon>
        <taxon>Streptosporangiales</taxon>
        <taxon>Thermomonosporaceae</taxon>
        <taxon>Actinomadura</taxon>
    </lineage>
</organism>
<dbReference type="Proteomes" id="UP000501240">
    <property type="component" value="Chromosome"/>
</dbReference>
<keyword evidence="2" id="KW-1185">Reference proteome</keyword>
<evidence type="ECO:0000313" key="2">
    <source>
        <dbReference type="Proteomes" id="UP000501240"/>
    </source>
</evidence>
<dbReference type="AlphaFoldDB" id="A0A7D3ZI07"/>
<protein>
    <submittedName>
        <fullName evidence="1">NlpC/P60 family protein</fullName>
    </submittedName>
</protein>
<sequence>MALSLSVGLTRARFTPVSLTPVRSTPVRSARLRSAPVRSAPAKSTPDIRASVRFVFIRIASCSRAPVRTAPVRSARSRRARFRFAEDRSAPDKFAPARFVRDISRRTNETRDKFRPERSWPLRSRRCRTAHRWAAFRPRLNCSCVAEEGCGSSGRGSSFWLAWRRLVRQAAAAATQAPSEENSELMAVMSVEESPIAEPAVTTHISTAAAQRAAR</sequence>
<evidence type="ECO:0000313" key="1">
    <source>
        <dbReference type="EMBL" id="QKG20061.1"/>
    </source>
</evidence>